<feature type="transmembrane region" description="Helical" evidence="1">
    <location>
        <begin position="229"/>
        <end position="249"/>
    </location>
</feature>
<dbReference type="InterPro" id="IPR042150">
    <property type="entry name" value="MmRce1-like"/>
</dbReference>
<dbReference type="PANTHER" id="PTHR35797">
    <property type="entry name" value="PROTEASE-RELATED"/>
    <property type="match status" value="1"/>
</dbReference>
<keyword evidence="4" id="KW-1185">Reference proteome</keyword>
<name>A0A7W8EKA0_9ACTN</name>
<keyword evidence="1" id="KW-0812">Transmembrane</keyword>
<feature type="transmembrane region" description="Helical" evidence="1">
    <location>
        <begin position="124"/>
        <end position="146"/>
    </location>
</feature>
<dbReference type="PANTHER" id="PTHR35797:SF1">
    <property type="entry name" value="PROTEASE"/>
    <property type="match status" value="1"/>
</dbReference>
<feature type="transmembrane region" description="Helical" evidence="1">
    <location>
        <begin position="76"/>
        <end position="104"/>
    </location>
</feature>
<gene>
    <name evidence="3" type="ORF">HNR40_008019</name>
</gene>
<accession>A0A7W8EKA0</accession>
<evidence type="ECO:0000313" key="4">
    <source>
        <dbReference type="Proteomes" id="UP000568380"/>
    </source>
</evidence>
<organism evidence="3 4">
    <name type="scientific">Nonomuraea endophytica</name>
    <dbReference type="NCBI Taxonomy" id="714136"/>
    <lineage>
        <taxon>Bacteria</taxon>
        <taxon>Bacillati</taxon>
        <taxon>Actinomycetota</taxon>
        <taxon>Actinomycetes</taxon>
        <taxon>Streptosporangiales</taxon>
        <taxon>Streptosporangiaceae</taxon>
        <taxon>Nonomuraea</taxon>
    </lineage>
</organism>
<feature type="transmembrane region" description="Helical" evidence="1">
    <location>
        <begin position="200"/>
        <end position="222"/>
    </location>
</feature>
<sequence length="293" mass="30553">MMALFLVVAFGLAWAFSLPLWLGGGLASPAFMISATALMFTPTLGVLAVWARTRTPFREWARENGLTFGPDRRRTLLLMAAAWIGTPLVVALCLALSAALGLVSLDLGGLSLFKQGMEAAGVPVPADVSGLVIAQIVFAVVATPLLNALPVLGEELGWRGWLLPRLVAARGVLGGLLLSGVIWGVWHFPITLLGYNYPALGPWAGPYFIVTCVLLGVTMGWLRLRTGSVWPAVVAHGAINGVTGTSLLLGDAAAPPNPAVVGVTGLVGWVVLALLGAALLKLYPVRPAEPATI</sequence>
<keyword evidence="1" id="KW-0472">Membrane</keyword>
<comment type="caution">
    <text evidence="3">The sequence shown here is derived from an EMBL/GenBank/DDBJ whole genome shotgun (WGS) entry which is preliminary data.</text>
</comment>
<dbReference type="GO" id="GO:0006508">
    <property type="term" value="P:proteolysis"/>
    <property type="evidence" value="ECO:0007669"/>
    <property type="project" value="UniProtKB-KW"/>
</dbReference>
<evidence type="ECO:0000313" key="3">
    <source>
        <dbReference type="EMBL" id="MBB5082524.1"/>
    </source>
</evidence>
<dbReference type="EMBL" id="JACHIN010000013">
    <property type="protein sequence ID" value="MBB5082524.1"/>
    <property type="molecule type" value="Genomic_DNA"/>
</dbReference>
<keyword evidence="3" id="KW-0378">Hydrolase</keyword>
<keyword evidence="3" id="KW-0645">Protease</keyword>
<feature type="transmembrane region" description="Helical" evidence="1">
    <location>
        <begin position="167"/>
        <end position="188"/>
    </location>
</feature>
<dbReference type="GO" id="GO:0080120">
    <property type="term" value="P:CAAX-box protein maturation"/>
    <property type="evidence" value="ECO:0007669"/>
    <property type="project" value="UniProtKB-ARBA"/>
</dbReference>
<dbReference type="GO" id="GO:0004175">
    <property type="term" value="F:endopeptidase activity"/>
    <property type="evidence" value="ECO:0007669"/>
    <property type="project" value="UniProtKB-ARBA"/>
</dbReference>
<proteinExistence type="predicted"/>
<dbReference type="Proteomes" id="UP000568380">
    <property type="component" value="Unassembled WGS sequence"/>
</dbReference>
<dbReference type="Pfam" id="PF02517">
    <property type="entry name" value="Rce1-like"/>
    <property type="match status" value="1"/>
</dbReference>
<dbReference type="InterPro" id="IPR003675">
    <property type="entry name" value="Rce1/LyrA-like_dom"/>
</dbReference>
<evidence type="ECO:0000259" key="2">
    <source>
        <dbReference type="Pfam" id="PF02517"/>
    </source>
</evidence>
<feature type="transmembrane region" description="Helical" evidence="1">
    <location>
        <begin position="31"/>
        <end position="51"/>
    </location>
</feature>
<evidence type="ECO:0000256" key="1">
    <source>
        <dbReference type="SAM" id="Phobius"/>
    </source>
</evidence>
<feature type="transmembrane region" description="Helical" evidence="1">
    <location>
        <begin position="261"/>
        <end position="280"/>
    </location>
</feature>
<protein>
    <submittedName>
        <fullName evidence="3">Membrane protease YdiL (CAAX protease family)</fullName>
    </submittedName>
</protein>
<feature type="domain" description="CAAX prenyl protease 2/Lysostaphin resistance protein A-like" evidence="2">
    <location>
        <begin position="140"/>
        <end position="241"/>
    </location>
</feature>
<reference evidence="3 4" key="1">
    <citation type="submission" date="2020-08" db="EMBL/GenBank/DDBJ databases">
        <title>Genomic Encyclopedia of Type Strains, Phase IV (KMG-IV): sequencing the most valuable type-strain genomes for metagenomic binning, comparative biology and taxonomic classification.</title>
        <authorList>
            <person name="Goeker M."/>
        </authorList>
    </citation>
    <scope>NUCLEOTIDE SEQUENCE [LARGE SCALE GENOMIC DNA]</scope>
    <source>
        <strain evidence="3 4">DSM 45385</strain>
    </source>
</reference>
<dbReference type="AlphaFoldDB" id="A0A7W8EKA0"/>
<keyword evidence="1" id="KW-1133">Transmembrane helix</keyword>